<sequence>MTDATTISLQIQDFSGQREFVVRDVPTDASWGEAMSQIVATADLPKNNPAGAEEVWVGRLEREGRHLHASEIVGDALEEGDRIVLQPEVTAGGKA</sequence>
<proteinExistence type="predicted"/>
<dbReference type="AlphaFoldDB" id="A0A0F9J1J3"/>
<gene>
    <name evidence="1" type="ORF">LCGC14_1811110</name>
</gene>
<name>A0A0F9J1J3_9ZZZZ</name>
<reference evidence="1" key="1">
    <citation type="journal article" date="2015" name="Nature">
        <title>Complex archaea that bridge the gap between prokaryotes and eukaryotes.</title>
        <authorList>
            <person name="Spang A."/>
            <person name="Saw J.H."/>
            <person name="Jorgensen S.L."/>
            <person name="Zaremba-Niedzwiedzka K."/>
            <person name="Martijn J."/>
            <person name="Lind A.E."/>
            <person name="van Eijk R."/>
            <person name="Schleper C."/>
            <person name="Guy L."/>
            <person name="Ettema T.J."/>
        </authorList>
    </citation>
    <scope>NUCLEOTIDE SEQUENCE</scope>
</reference>
<comment type="caution">
    <text evidence="1">The sequence shown here is derived from an EMBL/GenBank/DDBJ whole genome shotgun (WGS) entry which is preliminary data.</text>
</comment>
<organism evidence="1">
    <name type="scientific">marine sediment metagenome</name>
    <dbReference type="NCBI Taxonomy" id="412755"/>
    <lineage>
        <taxon>unclassified sequences</taxon>
        <taxon>metagenomes</taxon>
        <taxon>ecological metagenomes</taxon>
    </lineage>
</organism>
<dbReference type="EMBL" id="LAZR01017592">
    <property type="protein sequence ID" value="KKL99770.1"/>
    <property type="molecule type" value="Genomic_DNA"/>
</dbReference>
<evidence type="ECO:0000313" key="1">
    <source>
        <dbReference type="EMBL" id="KKL99770.1"/>
    </source>
</evidence>
<evidence type="ECO:0008006" key="2">
    <source>
        <dbReference type="Google" id="ProtNLM"/>
    </source>
</evidence>
<protein>
    <recommendedName>
        <fullName evidence="2">Ubiquitin-like domain-containing protein</fullName>
    </recommendedName>
</protein>
<accession>A0A0F9J1J3</accession>